<comment type="caution">
    <text evidence="2">The sequence shown here is derived from an EMBL/GenBank/DDBJ whole genome shotgun (WGS) entry which is preliminary data.</text>
</comment>
<accession>A0A1E2SKP8</accession>
<feature type="region of interest" description="Disordered" evidence="1">
    <location>
        <begin position="1"/>
        <end position="32"/>
    </location>
</feature>
<organism evidence="2 3">
    <name type="scientific">Leifsonia xyli subsp. xyli</name>
    <dbReference type="NCBI Taxonomy" id="59736"/>
    <lineage>
        <taxon>Bacteria</taxon>
        <taxon>Bacillati</taxon>
        <taxon>Actinomycetota</taxon>
        <taxon>Actinomycetes</taxon>
        <taxon>Micrococcales</taxon>
        <taxon>Microbacteriaceae</taxon>
        <taxon>Leifsonia</taxon>
    </lineage>
</organism>
<evidence type="ECO:0000256" key="1">
    <source>
        <dbReference type="SAM" id="MobiDB-lite"/>
    </source>
</evidence>
<evidence type="ECO:0000313" key="3">
    <source>
        <dbReference type="Proteomes" id="UP000094426"/>
    </source>
</evidence>
<dbReference type="EMBL" id="LNZG01000013">
    <property type="protein sequence ID" value="ODA90327.1"/>
    <property type="molecule type" value="Genomic_DNA"/>
</dbReference>
<proteinExistence type="predicted"/>
<feature type="compositionally biased region" description="Basic and acidic residues" evidence="1">
    <location>
        <begin position="10"/>
        <end position="31"/>
    </location>
</feature>
<name>A0A1E2SKP8_LEIXY</name>
<feature type="region of interest" description="Disordered" evidence="1">
    <location>
        <begin position="65"/>
        <end position="102"/>
    </location>
</feature>
<protein>
    <submittedName>
        <fullName evidence="2">Uncharacterized protein</fullName>
    </submittedName>
</protein>
<reference evidence="2 3" key="1">
    <citation type="submission" date="2015-11" db="EMBL/GenBank/DDBJ databases">
        <authorList>
            <person name="Zhang Y."/>
            <person name="Guo Z."/>
        </authorList>
    </citation>
    <scope>NUCLEOTIDE SEQUENCE [LARGE SCALE GENOMIC DNA]</scope>
    <source>
        <strain evidence="3">gdw1</strain>
    </source>
</reference>
<sequence>MEVGAGRDAGVAHETDDLSDRHLLTHGDPHGPRLHVAVLAADEFAADRVVDRHVHAAAIAARDHIAHHPVRDDPNRHARTRGEIDTEVVAGRPSGRRRPVRS</sequence>
<dbReference type="Proteomes" id="UP000094426">
    <property type="component" value="Unassembled WGS sequence"/>
</dbReference>
<feature type="compositionally biased region" description="Basic and acidic residues" evidence="1">
    <location>
        <begin position="65"/>
        <end position="84"/>
    </location>
</feature>
<evidence type="ECO:0000313" key="2">
    <source>
        <dbReference type="EMBL" id="ODA90327.1"/>
    </source>
</evidence>
<dbReference type="AlphaFoldDB" id="A0A1E2SKP8"/>
<gene>
    <name evidence="2" type="ORF">ATY41_10080</name>
</gene>